<dbReference type="Proteomes" id="UP000188243">
    <property type="component" value="Chromosome"/>
</dbReference>
<protein>
    <submittedName>
        <fullName evidence="1">Uncharacterized protein</fullName>
    </submittedName>
</protein>
<dbReference type="STRING" id="247523.B0W48_12140"/>
<proteinExistence type="predicted"/>
<evidence type="ECO:0000313" key="2">
    <source>
        <dbReference type="Proteomes" id="UP000188243"/>
    </source>
</evidence>
<organism evidence="1 2">
    <name type="scientific">Pseudoalteromonas aliena</name>
    <dbReference type="NCBI Taxonomy" id="247523"/>
    <lineage>
        <taxon>Bacteria</taxon>
        <taxon>Pseudomonadati</taxon>
        <taxon>Pseudomonadota</taxon>
        <taxon>Gammaproteobacteria</taxon>
        <taxon>Alteromonadales</taxon>
        <taxon>Pseudoalteromonadaceae</taxon>
        <taxon>Pseudoalteromonas</taxon>
    </lineage>
</organism>
<dbReference type="EMBL" id="CP019628">
    <property type="protein sequence ID" value="AQQ00482.1"/>
    <property type="molecule type" value="Genomic_DNA"/>
</dbReference>
<name>A0A1Q2GZC6_9GAMM</name>
<gene>
    <name evidence="1" type="ORF">B0W48_12140</name>
</gene>
<dbReference type="KEGG" id="paln:B0W48_12140"/>
<reference evidence="1 2" key="1">
    <citation type="submission" date="2017-02" db="EMBL/GenBank/DDBJ databases">
        <title>Complete genome sequence of the cold-active Pseudoalteromonas aliena strain EH1 isolated from Arctic seawater.</title>
        <authorList>
            <person name="Kim E."/>
            <person name="Heo E."/>
            <person name="Kim H."/>
            <person name="Kim D."/>
        </authorList>
    </citation>
    <scope>NUCLEOTIDE SEQUENCE [LARGE SCALE GENOMIC DNA]</scope>
    <source>
        <strain evidence="1 2">EH1</strain>
    </source>
</reference>
<sequence length="218" mass="25589">MILKDSLKTEVENEFELLECLINITNKNIEESAYLSSGVYKKIEVSVPNGIGRITEESVCNIDSRCWNLDAVMDRIKNQLWRSTFLTYISSAEELLIKIAIQEHGYEKCDRNDFDECIRLLFKDSPDKIYFDILRILRNNIVHSNCFEKHIGKEQTESSVFECNEHFHSIKFREENIEIYKGERKSSKIKDEVIIGYSFLKEVHQKLKVLIIELVKNT</sequence>
<dbReference type="RefSeq" id="WP_077537170.1">
    <property type="nucleotide sequence ID" value="NZ_CP019628.1"/>
</dbReference>
<dbReference type="AlphaFoldDB" id="A0A1Q2GZC6"/>
<accession>A0A1Q2GZC6</accession>
<evidence type="ECO:0000313" key="1">
    <source>
        <dbReference type="EMBL" id="AQQ00482.1"/>
    </source>
</evidence>